<evidence type="ECO:0000313" key="2">
    <source>
        <dbReference type="Proteomes" id="UP000584670"/>
    </source>
</evidence>
<proteinExistence type="predicted"/>
<organism evidence="1 2">
    <name type="scientific">Streptomyces cupreus</name>
    <dbReference type="NCBI Taxonomy" id="2759956"/>
    <lineage>
        <taxon>Bacteria</taxon>
        <taxon>Bacillati</taxon>
        <taxon>Actinomycetota</taxon>
        <taxon>Actinomycetes</taxon>
        <taxon>Kitasatosporales</taxon>
        <taxon>Streptomycetaceae</taxon>
        <taxon>Streptomyces</taxon>
    </lineage>
</organism>
<reference evidence="1 2" key="1">
    <citation type="submission" date="2020-08" db="EMBL/GenBank/DDBJ databases">
        <title>Streptomyces sp. PSKA01 genome sequencing and assembly.</title>
        <authorList>
            <person name="Mandal S."/>
            <person name="Maiti P.K."/>
            <person name="Das P."/>
        </authorList>
    </citation>
    <scope>NUCLEOTIDE SEQUENCE [LARGE SCALE GENOMIC DNA]</scope>
    <source>
        <strain evidence="1 2">PSKA01</strain>
    </source>
</reference>
<gene>
    <name evidence="1" type="ORF">H4N64_16480</name>
</gene>
<sequence length="104" mass="11517">MSTHRLDVPELHRRLDIQRRNLGLSWRGVGRQVGLPVSVFTRISNGRAIEADALISLLVWLDLDSEIAILVAPGQQPIPCPDCGRNFQPKRDGTIRAHNCEAAA</sequence>
<keyword evidence="2" id="KW-1185">Reference proteome</keyword>
<dbReference type="EMBL" id="JACMSF010000015">
    <property type="protein sequence ID" value="MBC2903177.1"/>
    <property type="molecule type" value="Genomic_DNA"/>
</dbReference>
<accession>A0A7X1J7M8</accession>
<dbReference type="RefSeq" id="WP_186283064.1">
    <property type="nucleotide sequence ID" value="NZ_JACMSF010000015.1"/>
</dbReference>
<dbReference type="GO" id="GO:0003677">
    <property type="term" value="F:DNA binding"/>
    <property type="evidence" value="ECO:0007669"/>
    <property type="project" value="InterPro"/>
</dbReference>
<dbReference type="AlphaFoldDB" id="A0A7X1J7M8"/>
<name>A0A7X1J7M8_9ACTN</name>
<evidence type="ECO:0000313" key="1">
    <source>
        <dbReference type="EMBL" id="MBC2903177.1"/>
    </source>
</evidence>
<protein>
    <recommendedName>
        <fullName evidence="3">XRE family transcriptional regulator</fullName>
    </recommendedName>
</protein>
<dbReference type="Proteomes" id="UP000584670">
    <property type="component" value="Unassembled WGS sequence"/>
</dbReference>
<dbReference type="SUPFAM" id="SSF47413">
    <property type="entry name" value="lambda repressor-like DNA-binding domains"/>
    <property type="match status" value="1"/>
</dbReference>
<evidence type="ECO:0008006" key="3">
    <source>
        <dbReference type="Google" id="ProtNLM"/>
    </source>
</evidence>
<comment type="caution">
    <text evidence="1">The sequence shown here is derived from an EMBL/GenBank/DDBJ whole genome shotgun (WGS) entry which is preliminary data.</text>
</comment>
<dbReference type="InterPro" id="IPR010982">
    <property type="entry name" value="Lambda_DNA-bd_dom_sf"/>
</dbReference>